<protein>
    <submittedName>
        <fullName evidence="1">Uncharacterized protein</fullName>
    </submittedName>
</protein>
<sequence length="75" mass="8485">MFPLCCVLYTKILCGKKLFSTYSNSQKHTGSIDLGSVKLKIKVMFFNILSDKGFGNYHIPTVFAIVLYVEAIYIL</sequence>
<dbReference type="EMBL" id="CM004476">
    <property type="protein sequence ID" value="OCT76132.1"/>
    <property type="molecule type" value="Genomic_DNA"/>
</dbReference>
<proteinExistence type="predicted"/>
<dbReference type="AlphaFoldDB" id="A0A974CMV9"/>
<evidence type="ECO:0000313" key="1">
    <source>
        <dbReference type="EMBL" id="OCT76132.1"/>
    </source>
</evidence>
<accession>A0A974CMV9</accession>
<organism evidence="1 2">
    <name type="scientific">Xenopus laevis</name>
    <name type="common">African clawed frog</name>
    <dbReference type="NCBI Taxonomy" id="8355"/>
    <lineage>
        <taxon>Eukaryota</taxon>
        <taxon>Metazoa</taxon>
        <taxon>Chordata</taxon>
        <taxon>Craniata</taxon>
        <taxon>Vertebrata</taxon>
        <taxon>Euteleostomi</taxon>
        <taxon>Amphibia</taxon>
        <taxon>Batrachia</taxon>
        <taxon>Anura</taxon>
        <taxon>Pipoidea</taxon>
        <taxon>Pipidae</taxon>
        <taxon>Xenopodinae</taxon>
        <taxon>Xenopus</taxon>
        <taxon>Xenopus</taxon>
    </lineage>
</organism>
<gene>
    <name evidence="1" type="ORF">XELAEV_18031320mg</name>
</gene>
<name>A0A974CMV9_XENLA</name>
<reference evidence="2" key="1">
    <citation type="journal article" date="2016" name="Nature">
        <title>Genome evolution in the allotetraploid frog Xenopus laevis.</title>
        <authorList>
            <person name="Session A.M."/>
            <person name="Uno Y."/>
            <person name="Kwon T."/>
            <person name="Chapman J.A."/>
            <person name="Toyoda A."/>
            <person name="Takahashi S."/>
            <person name="Fukui A."/>
            <person name="Hikosaka A."/>
            <person name="Suzuki A."/>
            <person name="Kondo M."/>
            <person name="van Heeringen S.J."/>
            <person name="Quigley I."/>
            <person name="Heinz S."/>
            <person name="Ogino H."/>
            <person name="Ochi H."/>
            <person name="Hellsten U."/>
            <person name="Lyons J.B."/>
            <person name="Simakov O."/>
            <person name="Putnam N."/>
            <person name="Stites J."/>
            <person name="Kuroki Y."/>
            <person name="Tanaka T."/>
            <person name="Michiue T."/>
            <person name="Watanabe M."/>
            <person name="Bogdanovic O."/>
            <person name="Lister R."/>
            <person name="Georgiou G."/>
            <person name="Paranjpe S.S."/>
            <person name="van Kruijsbergen I."/>
            <person name="Shu S."/>
            <person name="Carlson J."/>
            <person name="Kinoshita T."/>
            <person name="Ohta Y."/>
            <person name="Mawaribuchi S."/>
            <person name="Jenkins J."/>
            <person name="Grimwood J."/>
            <person name="Schmutz J."/>
            <person name="Mitros T."/>
            <person name="Mozaffari S.V."/>
            <person name="Suzuki Y."/>
            <person name="Haramoto Y."/>
            <person name="Yamamoto T.S."/>
            <person name="Takagi C."/>
            <person name="Heald R."/>
            <person name="Miller K."/>
            <person name="Haudenschild C."/>
            <person name="Kitzman J."/>
            <person name="Nakayama T."/>
            <person name="Izutsu Y."/>
            <person name="Robert J."/>
            <person name="Fortriede J."/>
            <person name="Burns K."/>
            <person name="Lotay V."/>
            <person name="Karimi K."/>
            <person name="Yasuoka Y."/>
            <person name="Dichmann D.S."/>
            <person name="Flajnik M.F."/>
            <person name="Houston D.W."/>
            <person name="Shendure J."/>
            <person name="DuPasquier L."/>
            <person name="Vize P.D."/>
            <person name="Zorn A.M."/>
            <person name="Ito M."/>
            <person name="Marcotte E.M."/>
            <person name="Wallingford J.B."/>
            <person name="Ito Y."/>
            <person name="Asashima M."/>
            <person name="Ueno N."/>
            <person name="Matsuda Y."/>
            <person name="Veenstra G.J."/>
            <person name="Fujiyama A."/>
            <person name="Harland R.M."/>
            <person name="Taira M."/>
            <person name="Rokhsar D.S."/>
        </authorList>
    </citation>
    <scope>NUCLEOTIDE SEQUENCE [LARGE SCALE GENOMIC DNA]</scope>
    <source>
        <strain evidence="2">J</strain>
    </source>
</reference>
<evidence type="ECO:0000313" key="2">
    <source>
        <dbReference type="Proteomes" id="UP000694892"/>
    </source>
</evidence>
<dbReference type="Proteomes" id="UP000694892">
    <property type="component" value="Chromosome 6L"/>
</dbReference>